<proteinExistence type="predicted"/>
<sequence length="669" mass="70522">MGDSDEAGATHPSAAEDFEHDLVLAITNVLGRACLGRSRAGDRDLAVALLTELHRPYVERTIRAAAAGGITAAFTPERLTERKLVLTVRISARSLCTTNQPEQRVLLGALVIALMAQAGHADDKGADFLAASTALRRVEQHDLSAWSARRAIATGRLTDEETANAWQLVALATSDPDAHARASTAAALLPVDSPARRWVESTTPVRTASGDASGAPLRDRREAARRVLGDLAEIAGQGYEDDMLTGLRLAMEAYAAPELDLPAARKGLLTALRHWRSRRGLGQVPRAATAGLEVALDLLLVDGSSNAVVLMCELFEALVDAGLVPGDVQWATGGTAPSVLQAALSRRAARRPTWPDLADLLASADGSDFLLLHPRHDRHGVVVDVTSLYLRSPAGFSLRRARLDELDRQTMRAFCGGSLADLSMVSSERLDRLVTGIVAEHVAEFVGRSDSRELIIVPMGRLAAVPWTSADVHGHSWAAAPVVVAPSMSVAGALSRPGKGWMTVHTLVDTRLPGAAHLLAELRGPVVRHGGLDTLPSHPEPGDVLLIFAHGSGQGLEYRLHLPGGSVGMSDLVHTPLPRRAVIAACRSGGPAPTAFPLAVPTVLMLAGVSTVVAGLWPLPSETTAGILSEALRTPADSLSHAVRGAIHRNGREPVVDGLGLAVFGRDDG</sequence>
<reference evidence="2 3" key="1">
    <citation type="submission" date="2024-06" db="EMBL/GenBank/DDBJ databases">
        <title>The Natural Products Discovery Center: Release of the First 8490 Sequenced Strains for Exploring Actinobacteria Biosynthetic Diversity.</title>
        <authorList>
            <person name="Kalkreuter E."/>
            <person name="Kautsar S.A."/>
            <person name="Yang D."/>
            <person name="Bader C.D."/>
            <person name="Teijaro C.N."/>
            <person name="Fluegel L."/>
            <person name="Davis C.M."/>
            <person name="Simpson J.R."/>
            <person name="Lauterbach L."/>
            <person name="Steele A.D."/>
            <person name="Gui C."/>
            <person name="Meng S."/>
            <person name="Li G."/>
            <person name="Viehrig K."/>
            <person name="Ye F."/>
            <person name="Su P."/>
            <person name="Kiefer A.F."/>
            <person name="Nichols A."/>
            <person name="Cepeda A.J."/>
            <person name="Yan W."/>
            <person name="Fan B."/>
            <person name="Jiang Y."/>
            <person name="Adhikari A."/>
            <person name="Zheng C.-J."/>
            <person name="Schuster L."/>
            <person name="Cowan T.M."/>
            <person name="Smanski M.J."/>
            <person name="Chevrette M.G."/>
            <person name="De Carvalho L.P.S."/>
            <person name="Shen B."/>
        </authorList>
    </citation>
    <scope>NUCLEOTIDE SEQUENCE [LARGE SCALE GENOMIC DNA]</scope>
    <source>
        <strain evidence="2 3">NPDC046851</strain>
    </source>
</reference>
<organism evidence="2 3">
    <name type="scientific">Streptomyces neyagawaensis</name>
    <dbReference type="NCBI Taxonomy" id="42238"/>
    <lineage>
        <taxon>Bacteria</taxon>
        <taxon>Bacillati</taxon>
        <taxon>Actinomycetota</taxon>
        <taxon>Actinomycetes</taxon>
        <taxon>Kitasatosporales</taxon>
        <taxon>Streptomycetaceae</taxon>
        <taxon>Streptomyces</taxon>
    </lineage>
</organism>
<evidence type="ECO:0000259" key="1">
    <source>
        <dbReference type="Pfam" id="PF12770"/>
    </source>
</evidence>
<evidence type="ECO:0000313" key="2">
    <source>
        <dbReference type="EMBL" id="MEU6804732.1"/>
    </source>
</evidence>
<dbReference type="Pfam" id="PF12770">
    <property type="entry name" value="CHAT"/>
    <property type="match status" value="1"/>
</dbReference>
<name>A0ABV3B5M4_9ACTN</name>
<feature type="domain" description="CHAT" evidence="1">
    <location>
        <begin position="540"/>
        <end position="635"/>
    </location>
</feature>
<dbReference type="InterPro" id="IPR024983">
    <property type="entry name" value="CHAT_dom"/>
</dbReference>
<keyword evidence="3" id="KW-1185">Reference proteome</keyword>
<evidence type="ECO:0000313" key="3">
    <source>
        <dbReference type="Proteomes" id="UP001551189"/>
    </source>
</evidence>
<comment type="caution">
    <text evidence="2">The sequence shown here is derived from an EMBL/GenBank/DDBJ whole genome shotgun (WGS) entry which is preliminary data.</text>
</comment>
<protein>
    <submittedName>
        <fullName evidence="2">CHAT domain-containing protein</fullName>
    </submittedName>
</protein>
<gene>
    <name evidence="2" type="ORF">ABZ931_27525</name>
</gene>
<dbReference type="EMBL" id="JBEYXT010000157">
    <property type="protein sequence ID" value="MEU6804732.1"/>
    <property type="molecule type" value="Genomic_DNA"/>
</dbReference>
<dbReference type="Proteomes" id="UP001551189">
    <property type="component" value="Unassembled WGS sequence"/>
</dbReference>
<accession>A0ABV3B5M4</accession>
<dbReference type="RefSeq" id="WP_359698641.1">
    <property type="nucleotide sequence ID" value="NZ_JBEYXT010000157.1"/>
</dbReference>